<keyword evidence="1" id="KW-1133">Transmembrane helix</keyword>
<evidence type="ECO:0000313" key="2">
    <source>
        <dbReference type="EMBL" id="AQQ75453.1"/>
    </source>
</evidence>
<protein>
    <submittedName>
        <fullName evidence="2">Uncharacterized protein</fullName>
    </submittedName>
</protein>
<feature type="transmembrane region" description="Helical" evidence="1">
    <location>
        <begin position="560"/>
        <end position="579"/>
    </location>
</feature>
<keyword evidence="1" id="KW-0472">Membrane</keyword>
<sequence length="586" mass="64957">MRKGNVNTVLLVIILLILVGGALGLYMFYRNVASIKLLPWLSTEIGDKPVLTLATLSTIEPGQVYQVVADKQGWQVKLKDTQLYEYLKLENIDLRPNDVIAPHLYDFYVSALYDYVRYDKTVSIDTTTTPWYWTIVTTFKVNDYVTDVEAGFSYAIHTIAGFTDHWGGSVSFRTDETYGHIKKPSLWIINTEFIFGDADYNDWITISGARKVIDANNTVGKATINGVSYTEISGSNTANAYAYTASKYVHVGEITTYHATDWVGRIAYAAFYLEYNDVEYYNEVQSRVLGSALFALADPTFYNGSSYFLHDGTPGTPNNNIIRIPAEQTWMWFISSLASDNKLHFKWFPEGSIIQIKDQNGNVLRKFTVSGSPVNDDEQIEDYSIDLNTDLVSQATIEAWVPSQKVRVYGPYGATIQIVDANGIVVGEAKIGSEGYVDIPIMESVANGQVIVQADSKASNNLDILAELNGNMLKVTVLDQGTPVPDLLVRVADPSGVVIASNTTDQSGSIEVNVDRPLPEATIEVSGIWNYQLVYQKQDIQLQNTVPAETSTSSSEQTKLLLLGAFLVVMIIAVILFTTKGIRVRT</sequence>
<name>A0A1S5Y336_9VIRU</name>
<dbReference type="EMBL" id="KY229234">
    <property type="protein sequence ID" value="AQQ75453.1"/>
    <property type="molecule type" value="Genomic_DNA"/>
</dbReference>
<accession>A0A1S5Y336</accession>
<proteinExistence type="predicted"/>
<keyword evidence="1" id="KW-0812">Transmembrane</keyword>
<gene>
    <name evidence="2" type="ORF">JdFRA1000001_20c</name>
</gene>
<evidence type="ECO:0000256" key="1">
    <source>
        <dbReference type="SAM" id="Phobius"/>
    </source>
</evidence>
<organism evidence="2">
    <name type="scientific">uncultured archaeal virus</name>
    <dbReference type="NCBI Taxonomy" id="1960247"/>
    <lineage>
        <taxon>Viruses</taxon>
        <taxon>environmental samples</taxon>
    </lineage>
</organism>
<reference evidence="2" key="1">
    <citation type="journal article" date="2017" name="MBio">
        <title>Viruses in the Oceanic Basement.</title>
        <authorList>
            <person name="Nigro O.D."/>
            <person name="Jungbluth S.P."/>
            <person name="Steward G.F."/>
            <person name="Rappe M.S."/>
        </authorList>
    </citation>
    <scope>NUCLEOTIDE SEQUENCE</scope>
    <source>
        <strain evidence="2">JdFRA1000001</strain>
    </source>
</reference>